<dbReference type="AlphaFoldDB" id="A0A844GC02"/>
<name>A0A844GC02_9NEIS</name>
<sequence>MQCTCLRDIEKKLTEKFTSDLSVPAEVSCQNEAFIHEGNCMEIAHTTNFKITANAKGFMKGKNMPVTANYCPFCGKPTKKEQDNG</sequence>
<reference evidence="1 2" key="1">
    <citation type="submission" date="2019-11" db="EMBL/GenBank/DDBJ databases">
        <title>Draft genome sequence of Paludibacterium sp. dN18-1.</title>
        <authorList>
            <person name="Im W.-T."/>
        </authorList>
    </citation>
    <scope>NUCLEOTIDE SEQUENCE [LARGE SCALE GENOMIC DNA]</scope>
    <source>
        <strain evidence="2">dN 18-1</strain>
    </source>
</reference>
<accession>A0A844GC02</accession>
<protein>
    <submittedName>
        <fullName evidence="1">Uncharacterized protein</fullName>
    </submittedName>
</protein>
<gene>
    <name evidence="1" type="ORF">GKE73_01380</name>
</gene>
<proteinExistence type="predicted"/>
<dbReference type="Proteomes" id="UP000446658">
    <property type="component" value="Unassembled WGS sequence"/>
</dbReference>
<organism evidence="1 2">
    <name type="scientific">Paludibacterium denitrificans</name>
    <dbReference type="NCBI Taxonomy" id="2675226"/>
    <lineage>
        <taxon>Bacteria</taxon>
        <taxon>Pseudomonadati</taxon>
        <taxon>Pseudomonadota</taxon>
        <taxon>Betaproteobacteria</taxon>
        <taxon>Neisseriales</taxon>
        <taxon>Chromobacteriaceae</taxon>
        <taxon>Paludibacterium</taxon>
    </lineage>
</organism>
<evidence type="ECO:0000313" key="1">
    <source>
        <dbReference type="EMBL" id="MTD32437.1"/>
    </source>
</evidence>
<evidence type="ECO:0000313" key="2">
    <source>
        <dbReference type="Proteomes" id="UP000446658"/>
    </source>
</evidence>
<comment type="caution">
    <text evidence="1">The sequence shown here is derived from an EMBL/GenBank/DDBJ whole genome shotgun (WGS) entry which is preliminary data.</text>
</comment>
<keyword evidence="2" id="KW-1185">Reference proteome</keyword>
<dbReference type="EMBL" id="WLYX01000001">
    <property type="protein sequence ID" value="MTD32437.1"/>
    <property type="molecule type" value="Genomic_DNA"/>
</dbReference>
<dbReference type="RefSeq" id="WP_230368844.1">
    <property type="nucleotide sequence ID" value="NZ_WLYX01000001.1"/>
</dbReference>